<dbReference type="GO" id="GO:0004565">
    <property type="term" value="F:beta-galactosidase activity"/>
    <property type="evidence" value="ECO:0007669"/>
    <property type="project" value="InterPro"/>
</dbReference>
<dbReference type="Gene3D" id="3.20.20.80">
    <property type="entry name" value="Glycosidases"/>
    <property type="match status" value="1"/>
</dbReference>
<dbReference type="InterPro" id="IPR013783">
    <property type="entry name" value="Ig-like_fold"/>
</dbReference>
<dbReference type="InterPro" id="IPR003476">
    <property type="entry name" value="Glyco_hydro_42"/>
</dbReference>
<dbReference type="GO" id="GO:0005509">
    <property type="term" value="F:calcium ion binding"/>
    <property type="evidence" value="ECO:0007669"/>
    <property type="project" value="InterPro"/>
</dbReference>
<dbReference type="InterPro" id="IPR017853">
    <property type="entry name" value="GH"/>
</dbReference>
<dbReference type="GO" id="GO:0005975">
    <property type="term" value="P:carbohydrate metabolic process"/>
    <property type="evidence" value="ECO:0007669"/>
    <property type="project" value="InterPro"/>
</dbReference>
<comment type="caution">
    <text evidence="6">The sequence shown here is derived from an EMBL/GenBank/DDBJ whole genome shotgun (WGS) entry which is preliminary data.</text>
</comment>
<dbReference type="Pfam" id="PF02449">
    <property type="entry name" value="Glyco_hydro_42"/>
    <property type="match status" value="1"/>
</dbReference>
<evidence type="ECO:0000256" key="3">
    <source>
        <dbReference type="ARBA" id="ARBA00022833"/>
    </source>
</evidence>
<accession>A0A7W5ZPU6</accession>
<dbReference type="InterPro" id="IPR015919">
    <property type="entry name" value="Cadherin-like_sf"/>
</dbReference>
<sequence length="846" mass="96007">MKRQWCLWWLGMMLMVSGVYANDQQRYLAYLQLNLSRAADAELDMMEEAVKAGCNAVHLTIHWDYVYPSATSQPDWKKYDSQIALAQKLGVKVALRIYLGRNEGRIAGFMSNDERQRDQHGRALVSGYASTYFSFASQPAVDKGNSFIKEVCERYKTAQEQGIISWVSVCLTPTQETGYFFENSSEGYPHPTVFDYSPAMKREFRIWLSRKYTKIARLNVFWQTDYKDFQDVEPQTALANRDQVFWGQAGKDWYVFRHAIFKQFIEQTTRTIKNVHSGYRVITDFGSVFDQLSAVCGSVAFRDLNAGTDGVKINNDVRYDHRFSMDILRSNVLPNQWILNEVFPDFRAQKASDLITKQFDESYAHGARWISVVLGTKEVLEQAKPILKSTATKWLSAPFVDVLPKDYMTYNLSRVLEFGYFSGGVYGEWANRAGPESNRSPVNIRMVEDILADSLQGAINRPPYVKNALPTKTIKVNSPFSYRLSSEVFVDVDGAISSVVLQGQPSWLRFSNGIFSGTPTQTGIYTFTVRATDDDGATVETTFTIIVDNLGRFNQAPTLRKRISNAVGLYKQPFIFSISDSTFVDSDGFISRMEVIGLPGWAQYRKGEIRGLADTVGVYSLRVRGYDDEDAVVETSFTITINYPTVYFDLIQAGKPGQRFLIKRLQPKEQLLQHQLPTAVNVYANCDAVFDAFDLEITGAQYQKTSTTSSPFSLYEGDAGLPVTAGKYFLRGKAYFRKQLIASTEYELEFLPSDPVSKQPISVEDWSVFPNPATDFVHLKHPSGKLLSPRFVTLLGQEITVPEETMYRSGTQISFNLRQLRLGAGIYFLKLQLEDATWKVFRVVKY</sequence>
<keyword evidence="7" id="KW-1185">Reference proteome</keyword>
<keyword evidence="2" id="KW-0378">Hydrolase</keyword>
<evidence type="ECO:0000256" key="2">
    <source>
        <dbReference type="ARBA" id="ARBA00022801"/>
    </source>
</evidence>
<keyword evidence="4" id="KW-0326">Glycosidase</keyword>
<dbReference type="Proteomes" id="UP000541352">
    <property type="component" value="Unassembled WGS sequence"/>
</dbReference>
<keyword evidence="3" id="KW-0862">Zinc</keyword>
<dbReference type="GO" id="GO:0009341">
    <property type="term" value="C:beta-galactosidase complex"/>
    <property type="evidence" value="ECO:0007669"/>
    <property type="project" value="InterPro"/>
</dbReference>
<proteinExistence type="predicted"/>
<organism evidence="6 7">
    <name type="scientific">Runella defluvii</name>
    <dbReference type="NCBI Taxonomy" id="370973"/>
    <lineage>
        <taxon>Bacteria</taxon>
        <taxon>Pseudomonadati</taxon>
        <taxon>Bacteroidota</taxon>
        <taxon>Cytophagia</taxon>
        <taxon>Cytophagales</taxon>
        <taxon>Spirosomataceae</taxon>
        <taxon>Runella</taxon>
    </lineage>
</organism>
<gene>
    <name evidence="6" type="ORF">FHS57_003511</name>
</gene>
<dbReference type="Pfam" id="PF05345">
    <property type="entry name" value="He_PIG"/>
    <property type="match status" value="1"/>
</dbReference>
<protein>
    <recommendedName>
        <fullName evidence="5">Dystroglycan-type cadherin-like domain-containing protein</fullName>
    </recommendedName>
</protein>
<dbReference type="SUPFAM" id="SSF49313">
    <property type="entry name" value="Cadherin-like"/>
    <property type="match status" value="2"/>
</dbReference>
<evidence type="ECO:0000256" key="4">
    <source>
        <dbReference type="ARBA" id="ARBA00023295"/>
    </source>
</evidence>
<dbReference type="SUPFAM" id="SSF51445">
    <property type="entry name" value="(Trans)glycosidases"/>
    <property type="match status" value="1"/>
</dbReference>
<dbReference type="SMART" id="SM00736">
    <property type="entry name" value="CADG"/>
    <property type="match status" value="1"/>
</dbReference>
<reference evidence="6 7" key="1">
    <citation type="submission" date="2020-08" db="EMBL/GenBank/DDBJ databases">
        <title>Genomic Encyclopedia of Type Strains, Phase IV (KMG-IV): sequencing the most valuable type-strain genomes for metagenomic binning, comparative biology and taxonomic classification.</title>
        <authorList>
            <person name="Goeker M."/>
        </authorList>
    </citation>
    <scope>NUCLEOTIDE SEQUENCE [LARGE SCALE GENOMIC DNA]</scope>
    <source>
        <strain evidence="6 7">DSM 17976</strain>
    </source>
</reference>
<dbReference type="InterPro" id="IPR006644">
    <property type="entry name" value="Cadg"/>
</dbReference>
<feature type="domain" description="Dystroglycan-type cadherin-like" evidence="5">
    <location>
        <begin position="464"/>
        <end position="557"/>
    </location>
</feature>
<evidence type="ECO:0000313" key="6">
    <source>
        <dbReference type="EMBL" id="MBB3839502.1"/>
    </source>
</evidence>
<dbReference type="Gene3D" id="2.60.40.10">
    <property type="entry name" value="Immunoglobulins"/>
    <property type="match status" value="2"/>
</dbReference>
<name>A0A7W5ZPU6_9BACT</name>
<dbReference type="InterPro" id="IPR013529">
    <property type="entry name" value="Glyco_hydro_42_N"/>
</dbReference>
<evidence type="ECO:0000259" key="5">
    <source>
        <dbReference type="SMART" id="SM00736"/>
    </source>
</evidence>
<evidence type="ECO:0000256" key="1">
    <source>
        <dbReference type="ARBA" id="ARBA00022723"/>
    </source>
</evidence>
<dbReference type="AlphaFoldDB" id="A0A7W5ZPU6"/>
<dbReference type="PANTHER" id="PTHR36447:SF2">
    <property type="entry name" value="BETA-GALACTOSIDASE YESZ"/>
    <property type="match status" value="1"/>
</dbReference>
<dbReference type="PANTHER" id="PTHR36447">
    <property type="entry name" value="BETA-GALACTOSIDASE GANA"/>
    <property type="match status" value="1"/>
</dbReference>
<keyword evidence="1" id="KW-0479">Metal-binding</keyword>
<dbReference type="GO" id="GO:0016020">
    <property type="term" value="C:membrane"/>
    <property type="evidence" value="ECO:0007669"/>
    <property type="project" value="InterPro"/>
</dbReference>
<evidence type="ECO:0000313" key="7">
    <source>
        <dbReference type="Proteomes" id="UP000541352"/>
    </source>
</evidence>
<dbReference type="EMBL" id="JACIBY010000007">
    <property type="protein sequence ID" value="MBB3839502.1"/>
    <property type="molecule type" value="Genomic_DNA"/>
</dbReference>
<dbReference type="RefSeq" id="WP_183975850.1">
    <property type="nucleotide sequence ID" value="NZ_JACIBY010000007.1"/>
</dbReference>